<gene>
    <name evidence="2" type="primary">yabQ</name>
    <name evidence="2" type="ORF">CGZ90_14485</name>
</gene>
<protein>
    <submittedName>
        <fullName evidence="2">Spore cortex biosynthesis protein YabQ</fullName>
    </submittedName>
</protein>
<keyword evidence="1" id="KW-0812">Transmembrane</keyword>
<comment type="caution">
    <text evidence="2">The sequence shown here is derived from an EMBL/GenBank/DDBJ whole genome shotgun (WGS) entry which is preliminary data.</text>
</comment>
<sequence length="197" mass="23602">MTLTVQFQTILSMVAMGIWIGMAMDTYGRFLHEKKKWNWFHFINDFLFWVLQALLVFYVLLQVNHAEVRFYIFLALLCGFSAYKALLEKTYKRILERTIQIVAAVLRFIKRLLEVLVVNPIKWIFTLLLAIIMWALNMVWRIAFSLLKIIFLPFKWTGLLIWSFIPKQTWYTFKDKVSKKAGFLRSAWNKAVTWFKK</sequence>
<dbReference type="RefSeq" id="WP_094253246.1">
    <property type="nucleotide sequence ID" value="NZ_JBHLXL010000003.1"/>
</dbReference>
<dbReference type="InterPro" id="IPR019074">
    <property type="entry name" value="YabQ"/>
</dbReference>
<feature type="transmembrane region" description="Helical" evidence="1">
    <location>
        <begin position="39"/>
        <end position="62"/>
    </location>
</feature>
<evidence type="ECO:0000313" key="2">
    <source>
        <dbReference type="EMBL" id="OYD56991.1"/>
    </source>
</evidence>
<feature type="transmembrane region" description="Helical" evidence="1">
    <location>
        <begin position="6"/>
        <end position="27"/>
    </location>
</feature>
<evidence type="ECO:0000256" key="1">
    <source>
        <dbReference type="SAM" id="Phobius"/>
    </source>
</evidence>
<evidence type="ECO:0000313" key="3">
    <source>
        <dbReference type="Proteomes" id="UP000215059"/>
    </source>
</evidence>
<feature type="transmembrane region" description="Helical" evidence="1">
    <location>
        <begin position="68"/>
        <end position="87"/>
    </location>
</feature>
<dbReference type="AlphaFoldDB" id="A0A235F6P9"/>
<organism evidence="2 3">
    <name type="scientific">Fictibacillus aquaticus</name>
    <dbReference type="NCBI Taxonomy" id="2021314"/>
    <lineage>
        <taxon>Bacteria</taxon>
        <taxon>Bacillati</taxon>
        <taxon>Bacillota</taxon>
        <taxon>Bacilli</taxon>
        <taxon>Bacillales</taxon>
        <taxon>Fictibacillaceae</taxon>
        <taxon>Fictibacillus</taxon>
    </lineage>
</organism>
<feature type="transmembrane region" description="Helical" evidence="1">
    <location>
        <begin position="142"/>
        <end position="165"/>
    </location>
</feature>
<keyword evidence="1" id="KW-0472">Membrane</keyword>
<feature type="transmembrane region" description="Helical" evidence="1">
    <location>
        <begin position="116"/>
        <end position="136"/>
    </location>
</feature>
<keyword evidence="1" id="KW-1133">Transmembrane helix</keyword>
<accession>A0A235F6P9</accession>
<dbReference type="Pfam" id="PF09578">
    <property type="entry name" value="Spore_YabQ"/>
    <property type="match status" value="1"/>
</dbReference>
<dbReference type="OrthoDB" id="1653819at2"/>
<name>A0A235F6P9_9BACL</name>
<reference evidence="2 3" key="1">
    <citation type="submission" date="2017-07" db="EMBL/GenBank/DDBJ databases">
        <title>Fictibacillus sp. nov. GDSW-R2A3 Genome sequencing and assembly.</title>
        <authorList>
            <person name="Mayilraj S."/>
        </authorList>
    </citation>
    <scope>NUCLEOTIDE SEQUENCE [LARGE SCALE GENOMIC DNA]</scope>
    <source>
        <strain evidence="2 3">GDSW-R2A3</strain>
    </source>
</reference>
<dbReference type="Proteomes" id="UP000215059">
    <property type="component" value="Unassembled WGS sequence"/>
</dbReference>
<dbReference type="NCBIfam" id="TIGR02893">
    <property type="entry name" value="spore_yabQ"/>
    <property type="match status" value="1"/>
</dbReference>
<proteinExistence type="predicted"/>
<dbReference type="EMBL" id="NOII01000007">
    <property type="protein sequence ID" value="OYD56991.1"/>
    <property type="molecule type" value="Genomic_DNA"/>
</dbReference>
<keyword evidence="3" id="KW-1185">Reference proteome</keyword>